<dbReference type="Proteomes" id="UP001372834">
    <property type="component" value="Unassembled WGS sequence"/>
</dbReference>
<protein>
    <recommendedName>
        <fullName evidence="12">Uronyl 2-sulfotransferase</fullName>
    </recommendedName>
</protein>
<evidence type="ECO:0000256" key="2">
    <source>
        <dbReference type="ARBA" id="ARBA00010569"/>
    </source>
</evidence>
<dbReference type="InterPro" id="IPR005331">
    <property type="entry name" value="Sulfotransferase"/>
</dbReference>
<comment type="subcellular location">
    <subcellularLocation>
        <location evidence="1">Golgi apparatus membrane</location>
        <topology evidence="1">Single-pass type II membrane protein</topology>
    </subcellularLocation>
</comment>
<proteinExistence type="inferred from homology"/>
<dbReference type="GO" id="GO:0008146">
    <property type="term" value="F:sulfotransferase activity"/>
    <property type="evidence" value="ECO:0007669"/>
    <property type="project" value="InterPro"/>
</dbReference>
<sequence>MPARKSLERPWFSLLLVAFICLGVFRVLEDPQKKQLRKSGRYYDSEITEATLSQDVFSHVTKPLNLARHGTGFSDHVLLFNRVPKSGSEMLVLLLQWLQGANGFRHVRLPGGEHRKLSILEQEEIVEQITKTEKEEAVPISFDRHFYFINFTKFDKQWPIYVNLVRDPVEKAVSRFYYGRVTPSYRNPDIKRAILKGLIKPTKSHSEIKNFEDCVRMADPECNFISGHSYDLTIPYFCGQEPRCRLLNDKWALQKAKENVDAYFPVVGVLEELNKTLAVLEDRIPIFFKGVQHVYFKELLEPHKNRNRWKPRRMNQLVKRHLKNQLSDEYDFYYWIRSRLRAQYVKIANKWTTERRKREWHR</sequence>
<name>A0AAN8RUK1_POLSC</name>
<dbReference type="Gene3D" id="3.40.50.300">
    <property type="entry name" value="P-loop containing nucleotide triphosphate hydrolases"/>
    <property type="match status" value="1"/>
</dbReference>
<comment type="similarity">
    <text evidence="2">Belongs to the sulfotransferase 3 family.</text>
</comment>
<evidence type="ECO:0008006" key="12">
    <source>
        <dbReference type="Google" id="ProtNLM"/>
    </source>
</evidence>
<keyword evidence="9" id="KW-0325">Glycoprotein</keyword>
<evidence type="ECO:0000256" key="7">
    <source>
        <dbReference type="ARBA" id="ARBA00023034"/>
    </source>
</evidence>
<gene>
    <name evidence="10" type="ORF">RUM43_005277</name>
</gene>
<evidence type="ECO:0000313" key="10">
    <source>
        <dbReference type="EMBL" id="KAK6624986.1"/>
    </source>
</evidence>
<evidence type="ECO:0000256" key="4">
    <source>
        <dbReference type="ARBA" id="ARBA00022692"/>
    </source>
</evidence>
<dbReference type="SUPFAM" id="SSF52540">
    <property type="entry name" value="P-loop containing nucleoside triphosphate hydrolases"/>
    <property type="match status" value="1"/>
</dbReference>
<dbReference type="GO" id="GO:0000139">
    <property type="term" value="C:Golgi membrane"/>
    <property type="evidence" value="ECO:0007669"/>
    <property type="project" value="UniProtKB-SubCell"/>
</dbReference>
<keyword evidence="7" id="KW-0333">Golgi apparatus</keyword>
<evidence type="ECO:0000256" key="9">
    <source>
        <dbReference type="ARBA" id="ARBA00023180"/>
    </source>
</evidence>
<evidence type="ECO:0000256" key="1">
    <source>
        <dbReference type="ARBA" id="ARBA00004323"/>
    </source>
</evidence>
<evidence type="ECO:0000256" key="6">
    <source>
        <dbReference type="ARBA" id="ARBA00022989"/>
    </source>
</evidence>
<dbReference type="AlphaFoldDB" id="A0AAN8RUK1"/>
<dbReference type="PANTHER" id="PTHR12129">
    <property type="entry name" value="HEPARAN SULFATE 2-O-SULFOTRANSFERASE"/>
    <property type="match status" value="1"/>
</dbReference>
<keyword evidence="4" id="KW-0812">Transmembrane</keyword>
<evidence type="ECO:0000256" key="5">
    <source>
        <dbReference type="ARBA" id="ARBA00022968"/>
    </source>
</evidence>
<dbReference type="Pfam" id="PF03567">
    <property type="entry name" value="Sulfotransfer_2"/>
    <property type="match status" value="1"/>
</dbReference>
<keyword evidence="3" id="KW-0808">Transferase</keyword>
<dbReference type="InterPro" id="IPR027417">
    <property type="entry name" value="P-loop_NTPase"/>
</dbReference>
<dbReference type="EMBL" id="JAWJWE010000037">
    <property type="protein sequence ID" value="KAK6624986.1"/>
    <property type="molecule type" value="Genomic_DNA"/>
</dbReference>
<keyword evidence="6" id="KW-1133">Transmembrane helix</keyword>
<reference evidence="10 11" key="1">
    <citation type="submission" date="2023-10" db="EMBL/GenBank/DDBJ databases">
        <title>Genomes of two closely related lineages of the louse Polyplax serrata with different host specificities.</title>
        <authorList>
            <person name="Martinu J."/>
            <person name="Tarabai H."/>
            <person name="Stefka J."/>
            <person name="Hypsa V."/>
        </authorList>
    </citation>
    <scope>NUCLEOTIDE SEQUENCE [LARGE SCALE GENOMIC DNA]</scope>
    <source>
        <strain evidence="10">HR10_N</strain>
    </source>
</reference>
<dbReference type="PANTHER" id="PTHR12129:SF15">
    <property type="entry name" value="URONYL 2-SULFOTRANSFERASE"/>
    <property type="match status" value="1"/>
</dbReference>
<evidence type="ECO:0000256" key="8">
    <source>
        <dbReference type="ARBA" id="ARBA00023136"/>
    </source>
</evidence>
<organism evidence="10 11">
    <name type="scientific">Polyplax serrata</name>
    <name type="common">Common mouse louse</name>
    <dbReference type="NCBI Taxonomy" id="468196"/>
    <lineage>
        <taxon>Eukaryota</taxon>
        <taxon>Metazoa</taxon>
        <taxon>Ecdysozoa</taxon>
        <taxon>Arthropoda</taxon>
        <taxon>Hexapoda</taxon>
        <taxon>Insecta</taxon>
        <taxon>Pterygota</taxon>
        <taxon>Neoptera</taxon>
        <taxon>Paraneoptera</taxon>
        <taxon>Psocodea</taxon>
        <taxon>Troctomorpha</taxon>
        <taxon>Phthiraptera</taxon>
        <taxon>Anoplura</taxon>
        <taxon>Polyplacidae</taxon>
        <taxon>Polyplax</taxon>
    </lineage>
</organism>
<comment type="caution">
    <text evidence="10">The sequence shown here is derived from an EMBL/GenBank/DDBJ whole genome shotgun (WGS) entry which is preliminary data.</text>
</comment>
<accession>A0AAN8RUK1</accession>
<evidence type="ECO:0000256" key="3">
    <source>
        <dbReference type="ARBA" id="ARBA00022679"/>
    </source>
</evidence>
<keyword evidence="5" id="KW-0735">Signal-anchor</keyword>
<keyword evidence="8" id="KW-0472">Membrane</keyword>
<evidence type="ECO:0000313" key="11">
    <source>
        <dbReference type="Proteomes" id="UP001372834"/>
    </source>
</evidence>
<dbReference type="InterPro" id="IPR007734">
    <property type="entry name" value="Heparan_SO4_2-O-STrfase"/>
</dbReference>